<dbReference type="InterPro" id="IPR001810">
    <property type="entry name" value="F-box_dom"/>
</dbReference>
<feature type="domain" description="F-box" evidence="1">
    <location>
        <begin position="3"/>
        <end position="49"/>
    </location>
</feature>
<sequence>MATTSLLDLPDELIHNIFIHLNASSATKFGQGSKRLYKISNTASLWRRWCRDGWNYWEEQEDRPIPDYNPHSQTEWKSAYANKVTQDKEVLAIFNDLLSVQQNRMARMHEIVELYAYDAKDMLVAQLSTPDDAEDVLARRYWSGVVLELLHRFKAVQIWDKMQWQDYPPLEEALGAFDLFIQGSGSDFELSILKKELDDIAHAIEFSVPDWRDKSHTDQAIAISKYLREHRLVGCSPETFSLMRYRFITHVLTHPTDKSSIPMQSVVIFCCVAMRLGLIAWPCNFPGKIHAVIESPYGPSIKDTRASHKIPDGVVWMNPFDHDEIITEQEMRDMLSQMPHYNTPESQYSCLTRAHTRALVLRTGVNIIGSMQFHRPSPGWETPNIAFCALWSLISMSQVDAPKNRDLYGRHQHWLSQIVNWFEGYVQDGLWLDDAVLFERYVLPLIDGVEASTRLSQILQQIRSADSNAKPLTPRNEHTQLVKYKVGQIFRHVRYGYVGAIIGWDPSCQAGEFWIQSMRVEDLPRGREQSFYHIICEDESLRYVAEENIMVLEEEPSENLLRLAGRYFKRWDQGNKVFISNIKDEYPDD</sequence>
<dbReference type="Pfam" id="PF12937">
    <property type="entry name" value="F-box-like"/>
    <property type="match status" value="1"/>
</dbReference>
<dbReference type="GO" id="GO:0003677">
    <property type="term" value="F:DNA binding"/>
    <property type="evidence" value="ECO:0007669"/>
    <property type="project" value="InterPro"/>
</dbReference>
<dbReference type="Gene3D" id="1.20.1280.50">
    <property type="match status" value="1"/>
</dbReference>
<keyword evidence="3" id="KW-1185">Reference proteome</keyword>
<dbReference type="PANTHER" id="PTHR31350">
    <property type="entry name" value="SI:DKEY-261L7.2"/>
    <property type="match status" value="1"/>
</dbReference>
<evidence type="ECO:0000313" key="3">
    <source>
        <dbReference type="Proteomes" id="UP000030672"/>
    </source>
</evidence>
<dbReference type="SUPFAM" id="SSF141255">
    <property type="entry name" value="YccV-like"/>
    <property type="match status" value="1"/>
</dbReference>
<gene>
    <name evidence="2" type="ORF">M437DRAFT_66451</name>
</gene>
<dbReference type="Pfam" id="PF13369">
    <property type="entry name" value="Transglut_core2"/>
    <property type="match status" value="1"/>
</dbReference>
<evidence type="ECO:0000313" key="2">
    <source>
        <dbReference type="EMBL" id="KEQ62595.1"/>
    </source>
</evidence>
<dbReference type="SUPFAM" id="SSF81383">
    <property type="entry name" value="F-box domain"/>
    <property type="match status" value="1"/>
</dbReference>
<dbReference type="PROSITE" id="PS50181">
    <property type="entry name" value="FBOX"/>
    <property type="match status" value="1"/>
</dbReference>
<dbReference type="NCBIfam" id="TIGR02097">
    <property type="entry name" value="yccV"/>
    <property type="match status" value="1"/>
</dbReference>
<protein>
    <submittedName>
        <fullName evidence="2">YccV-like-domain-containing protein</fullName>
    </submittedName>
</protein>
<proteinExistence type="predicted"/>
<dbReference type="PANTHER" id="PTHR31350:SF27">
    <property type="entry name" value="HEMIMETHYLATED DNA-BINDING DOMAIN-CONTAINING PROTEIN"/>
    <property type="match status" value="1"/>
</dbReference>
<dbReference type="Proteomes" id="UP000030672">
    <property type="component" value="Unassembled WGS sequence"/>
</dbReference>
<dbReference type="InterPro" id="IPR011722">
    <property type="entry name" value="Hemimethylated_DNA-bd_dom"/>
</dbReference>
<dbReference type="SMART" id="SM00992">
    <property type="entry name" value="YccV-like"/>
    <property type="match status" value="1"/>
</dbReference>
<evidence type="ECO:0000259" key="1">
    <source>
        <dbReference type="PROSITE" id="PS50181"/>
    </source>
</evidence>
<reference evidence="2 3" key="1">
    <citation type="journal article" date="2014" name="BMC Genomics">
        <title>Genome sequencing of four Aureobasidium pullulans varieties: biotechnological potential, stress tolerance, and description of new species.</title>
        <authorList>
            <person name="Gostin Ar C."/>
            <person name="Ohm R.A."/>
            <person name="Kogej T."/>
            <person name="Sonjak S."/>
            <person name="Turk M."/>
            <person name="Zajc J."/>
            <person name="Zalar P."/>
            <person name="Grube M."/>
            <person name="Sun H."/>
            <person name="Han J."/>
            <person name="Sharma A."/>
            <person name="Chiniquy J."/>
            <person name="Ngan C.Y."/>
            <person name="Lipzen A."/>
            <person name="Barry K."/>
            <person name="Grigoriev I.V."/>
            <person name="Gunde-Cimerman N."/>
        </authorList>
    </citation>
    <scope>NUCLEOTIDE SEQUENCE [LARGE SCALE GENOMIC DNA]</scope>
    <source>
        <strain evidence="2 3">CBS 110374</strain>
    </source>
</reference>
<dbReference type="RefSeq" id="XP_040879618.1">
    <property type="nucleotide sequence ID" value="XM_041024748.1"/>
</dbReference>
<dbReference type="EMBL" id="KL584834">
    <property type="protein sequence ID" value="KEQ62595.1"/>
    <property type="molecule type" value="Genomic_DNA"/>
</dbReference>
<name>A0A074VPF1_AURM1</name>
<dbReference type="AlphaFoldDB" id="A0A074VPF1"/>
<dbReference type="Pfam" id="PF08755">
    <property type="entry name" value="YccV-like"/>
    <property type="match status" value="1"/>
</dbReference>
<dbReference type="InterPro" id="IPR036623">
    <property type="entry name" value="Hemimethylated_DNA-bd_sf"/>
</dbReference>
<accession>A0A074VPF1</accession>
<dbReference type="HOGENOM" id="CLU_020266_0_0_1"/>
<organism evidence="2 3">
    <name type="scientific">Aureobasidium melanogenum (strain CBS 110374)</name>
    <name type="common">Aureobasidium pullulans var. melanogenum</name>
    <dbReference type="NCBI Taxonomy" id="1043003"/>
    <lineage>
        <taxon>Eukaryota</taxon>
        <taxon>Fungi</taxon>
        <taxon>Dikarya</taxon>
        <taxon>Ascomycota</taxon>
        <taxon>Pezizomycotina</taxon>
        <taxon>Dothideomycetes</taxon>
        <taxon>Dothideomycetidae</taxon>
        <taxon>Dothideales</taxon>
        <taxon>Saccotheciaceae</taxon>
        <taxon>Aureobasidium</taxon>
    </lineage>
</organism>
<dbReference type="Gene3D" id="2.30.30.390">
    <property type="entry name" value="Hemimethylated DNA-binding domain"/>
    <property type="match status" value="1"/>
</dbReference>
<dbReference type="GeneID" id="63918121"/>
<dbReference type="InterPro" id="IPR032698">
    <property type="entry name" value="SirB1_N"/>
</dbReference>
<dbReference type="InterPro" id="IPR036047">
    <property type="entry name" value="F-box-like_dom_sf"/>
</dbReference>
<dbReference type="STRING" id="1043003.A0A074VPF1"/>